<sequence length="286" mass="31734">MADFASSVVVNHALYVAMSRAFGTVDWKPSNDFQRMVVRHSLDSLLVALQITSDQLFSKAAHDAETVNRFLRENEFALQLQDMGSGPKMAYVASILKLLGKFYERGLTGYHLPKAERPAFRLGNGAGTTHFDAESKWLVRIPTDGGFDFWLTSPNHTHGFSMIDDWISMLRVAKLKSGSGVILPMVTIAETSVDISRLVGMTSGEIILQQALAAAKFALTPEFVKFEMAAAMSAKRGWAFEMRPLTDDYVADHALYFALALRDMSPLMPLAVGMVDMDEFSRTELH</sequence>
<dbReference type="AlphaFoldDB" id="A0A0G1KT59"/>
<evidence type="ECO:0000313" key="1">
    <source>
        <dbReference type="EMBL" id="KKT86690.1"/>
    </source>
</evidence>
<gene>
    <name evidence="1" type="ORF">UW84_C0004G0005</name>
</gene>
<comment type="caution">
    <text evidence="1">The sequence shown here is derived from an EMBL/GenBank/DDBJ whole genome shotgun (WGS) entry which is preliminary data.</text>
</comment>
<name>A0A0G1KT59_9BACT</name>
<protein>
    <submittedName>
        <fullName evidence="1">Uncharacterized protein</fullName>
    </submittedName>
</protein>
<dbReference type="EMBL" id="LCJW01000004">
    <property type="protein sequence ID" value="KKT86690.1"/>
    <property type="molecule type" value="Genomic_DNA"/>
</dbReference>
<accession>A0A0G1KT59</accession>
<dbReference type="Proteomes" id="UP000034797">
    <property type="component" value="Unassembled WGS sequence"/>
</dbReference>
<proteinExistence type="predicted"/>
<evidence type="ECO:0000313" key="2">
    <source>
        <dbReference type="Proteomes" id="UP000034797"/>
    </source>
</evidence>
<reference evidence="1 2" key="1">
    <citation type="journal article" date="2015" name="Nature">
        <title>rRNA introns, odd ribosomes, and small enigmatic genomes across a large radiation of phyla.</title>
        <authorList>
            <person name="Brown C.T."/>
            <person name="Hug L.A."/>
            <person name="Thomas B.C."/>
            <person name="Sharon I."/>
            <person name="Castelle C.J."/>
            <person name="Singh A."/>
            <person name="Wilkins M.J."/>
            <person name="Williams K.H."/>
            <person name="Banfield J.F."/>
        </authorList>
    </citation>
    <scope>NUCLEOTIDE SEQUENCE [LARGE SCALE GENOMIC DNA]</scope>
</reference>
<organism evidence="1 2">
    <name type="scientific">Candidatus Collierbacteria bacterium GW2011_GWA2_44_99</name>
    <dbReference type="NCBI Taxonomy" id="1618380"/>
    <lineage>
        <taxon>Bacteria</taxon>
        <taxon>Candidatus Collieribacteriota</taxon>
    </lineage>
</organism>